<dbReference type="CDD" id="cd10323">
    <property type="entry name" value="SLC-NCS1sbd"/>
    <property type="match status" value="1"/>
</dbReference>
<feature type="transmembrane region" description="Helical" evidence="7">
    <location>
        <begin position="181"/>
        <end position="203"/>
    </location>
</feature>
<dbReference type="PANTHER" id="PTHR30618:SF0">
    <property type="entry name" value="PURINE-URACIL PERMEASE NCS1"/>
    <property type="match status" value="1"/>
</dbReference>
<proteinExistence type="inferred from homology"/>
<keyword evidence="5 7" id="KW-0472">Membrane</keyword>
<keyword evidence="3 7" id="KW-0812">Transmembrane</keyword>
<dbReference type="InterPro" id="IPR045225">
    <property type="entry name" value="Uracil/uridine/allantoin_perm"/>
</dbReference>
<gene>
    <name evidence="8" type="ORF">F7731_00040</name>
</gene>
<feature type="transmembrane region" description="Helical" evidence="7">
    <location>
        <begin position="147"/>
        <end position="169"/>
    </location>
</feature>
<evidence type="ECO:0000313" key="9">
    <source>
        <dbReference type="Proteomes" id="UP000481030"/>
    </source>
</evidence>
<organism evidence="8 9">
    <name type="scientific">Cytobacillus depressus</name>
    <dbReference type="NCBI Taxonomy" id="1602942"/>
    <lineage>
        <taxon>Bacteria</taxon>
        <taxon>Bacillati</taxon>
        <taxon>Bacillota</taxon>
        <taxon>Bacilli</taxon>
        <taxon>Bacillales</taxon>
        <taxon>Bacillaceae</taxon>
        <taxon>Cytobacillus</taxon>
    </lineage>
</organism>
<evidence type="ECO:0000313" key="8">
    <source>
        <dbReference type="EMBL" id="KAB2338011.1"/>
    </source>
</evidence>
<name>A0A6L3V8K7_9BACI</name>
<comment type="similarity">
    <text evidence="2">Belongs to the purine-cytosine permease (2.A.39) family.</text>
</comment>
<dbReference type="Proteomes" id="UP000481030">
    <property type="component" value="Unassembled WGS sequence"/>
</dbReference>
<feature type="transmembrane region" description="Helical" evidence="7">
    <location>
        <begin position="329"/>
        <end position="350"/>
    </location>
</feature>
<dbReference type="GO" id="GO:0005886">
    <property type="term" value="C:plasma membrane"/>
    <property type="evidence" value="ECO:0007669"/>
    <property type="project" value="TreeGrafter"/>
</dbReference>
<feature type="transmembrane region" description="Helical" evidence="7">
    <location>
        <begin position="116"/>
        <end position="135"/>
    </location>
</feature>
<keyword evidence="9" id="KW-1185">Reference proteome</keyword>
<dbReference type="GO" id="GO:0015205">
    <property type="term" value="F:nucleobase transmembrane transporter activity"/>
    <property type="evidence" value="ECO:0007669"/>
    <property type="project" value="TreeGrafter"/>
</dbReference>
<dbReference type="InterPro" id="IPR001248">
    <property type="entry name" value="Pur-cyt_permease"/>
</dbReference>
<dbReference type="OrthoDB" id="9780088at2"/>
<dbReference type="AlphaFoldDB" id="A0A6L3V8K7"/>
<feature type="transmembrane region" description="Helical" evidence="7">
    <location>
        <begin position="69"/>
        <end position="89"/>
    </location>
</feature>
<comment type="caution">
    <text evidence="8">The sequence shown here is derived from an EMBL/GenBank/DDBJ whole genome shotgun (WGS) entry which is preliminary data.</text>
</comment>
<feature type="transmembrane region" description="Helical" evidence="7">
    <location>
        <begin position="356"/>
        <end position="380"/>
    </location>
</feature>
<dbReference type="PANTHER" id="PTHR30618">
    <property type="entry name" value="NCS1 FAMILY PURINE/PYRIMIDINE TRANSPORTER"/>
    <property type="match status" value="1"/>
</dbReference>
<evidence type="ECO:0000256" key="5">
    <source>
        <dbReference type="ARBA" id="ARBA00023136"/>
    </source>
</evidence>
<sequence>MENERLRAMGQNATDITKGSKRESLNPVSNDNRLFGLTTYITLWISSMVVIQIFMVGQSFLPPAGKLNIFQAGVVTVVSALFLGFLFVINSRPGIKYGIPFIVQARSSFGYNGARIASLIRVLPAVFWYGIGSWIGASAMNFVTQTIWGWGNIWVYFIFFQVVQTYIAYFGMNTIKWFDSILSVVVLGFLIYITIQLINVGGLKIANTWNTSGSWGMPFFAAITASVGILITAAINNGDLSRFLENKPGYNAIGHFVGIVPMYIIILGIGVLSAAATGIWDPVQALVSVIPNPVVAVAMMIFIIVAQITTNLTINIKPPALVLMETFNITWGLSVIIVGILSIVTFPWLLISSSAFNTFIAFYSAFLGPLLGILIADYYFIHKQKFNVVALYENTIKYNWLGLGSLFIGGIIGVIFLPISWMVSMPISAVLYWIGHQYLPNYKSKKAGNGVDVTY</sequence>
<dbReference type="Gene3D" id="1.10.4160.10">
    <property type="entry name" value="Hydantoin permease"/>
    <property type="match status" value="1"/>
</dbReference>
<accession>A0A6L3V8K7</accession>
<dbReference type="Pfam" id="PF02133">
    <property type="entry name" value="Transp_cyt_pur"/>
    <property type="match status" value="1"/>
</dbReference>
<feature type="transmembrane region" description="Helical" evidence="7">
    <location>
        <begin position="215"/>
        <end position="235"/>
    </location>
</feature>
<feature type="region of interest" description="Disordered" evidence="6">
    <location>
        <begin position="1"/>
        <end position="24"/>
    </location>
</feature>
<evidence type="ECO:0000256" key="3">
    <source>
        <dbReference type="ARBA" id="ARBA00022692"/>
    </source>
</evidence>
<feature type="transmembrane region" description="Helical" evidence="7">
    <location>
        <begin position="401"/>
        <end position="434"/>
    </location>
</feature>
<evidence type="ECO:0000256" key="2">
    <source>
        <dbReference type="ARBA" id="ARBA00008974"/>
    </source>
</evidence>
<dbReference type="EMBL" id="WBOS01000001">
    <property type="protein sequence ID" value="KAB2338011.1"/>
    <property type="molecule type" value="Genomic_DNA"/>
</dbReference>
<evidence type="ECO:0008006" key="10">
    <source>
        <dbReference type="Google" id="ProtNLM"/>
    </source>
</evidence>
<evidence type="ECO:0000256" key="7">
    <source>
        <dbReference type="SAM" id="Phobius"/>
    </source>
</evidence>
<feature type="transmembrane region" description="Helical" evidence="7">
    <location>
        <begin position="256"/>
        <end position="280"/>
    </location>
</feature>
<evidence type="ECO:0000256" key="4">
    <source>
        <dbReference type="ARBA" id="ARBA00022989"/>
    </source>
</evidence>
<feature type="transmembrane region" description="Helical" evidence="7">
    <location>
        <begin position="34"/>
        <end position="57"/>
    </location>
</feature>
<reference evidence="8 9" key="1">
    <citation type="journal article" date="2016" name="Antonie Van Leeuwenhoek">
        <title>Bacillus depressus sp. nov., isolated from soil of a sunflower field.</title>
        <authorList>
            <person name="Wei X."/>
            <person name="Xin D."/>
            <person name="Xin Y."/>
            <person name="Zhang H."/>
            <person name="Wang T."/>
            <person name="Zhang J."/>
        </authorList>
    </citation>
    <scope>NUCLEOTIDE SEQUENCE [LARGE SCALE GENOMIC DNA]</scope>
    <source>
        <strain evidence="8 9">BZ1</strain>
    </source>
</reference>
<evidence type="ECO:0000256" key="6">
    <source>
        <dbReference type="SAM" id="MobiDB-lite"/>
    </source>
</evidence>
<protein>
    <recommendedName>
        <fullName evidence="10">Thiamine permease</fullName>
    </recommendedName>
</protein>
<evidence type="ECO:0000256" key="1">
    <source>
        <dbReference type="ARBA" id="ARBA00004141"/>
    </source>
</evidence>
<comment type="subcellular location">
    <subcellularLocation>
        <location evidence="1">Membrane</location>
        <topology evidence="1">Multi-pass membrane protein</topology>
    </subcellularLocation>
</comment>
<keyword evidence="4 7" id="KW-1133">Transmembrane helix</keyword>
<feature type="transmembrane region" description="Helical" evidence="7">
    <location>
        <begin position="286"/>
        <end position="308"/>
    </location>
</feature>